<protein>
    <submittedName>
        <fullName evidence="4">SDR family oxidoreductase</fullName>
    </submittedName>
</protein>
<reference evidence="4" key="1">
    <citation type="submission" date="2022-04" db="EMBL/GenBank/DDBJ databases">
        <title>Roseibium sp. CAU 1639 isolated from mud.</title>
        <authorList>
            <person name="Kim W."/>
        </authorList>
    </citation>
    <scope>NUCLEOTIDE SEQUENCE</scope>
    <source>
        <strain evidence="4">CAU 1639</strain>
    </source>
</reference>
<dbReference type="InterPro" id="IPR057326">
    <property type="entry name" value="KR_dom"/>
</dbReference>
<dbReference type="InterPro" id="IPR050259">
    <property type="entry name" value="SDR"/>
</dbReference>
<dbReference type="PANTHER" id="PTHR42879">
    <property type="entry name" value="3-OXOACYL-(ACYL-CARRIER-PROTEIN) REDUCTASE"/>
    <property type="match status" value="1"/>
</dbReference>
<feature type="domain" description="Ketoreductase" evidence="3">
    <location>
        <begin position="6"/>
        <end position="176"/>
    </location>
</feature>
<sequence>MSVAGRHIIVTGGGSGVGAACAHLLADKGAKVTIFGRTESSLAEQKLAFQVCDVTDAEAVNAAFESARSQHGPVDGVIANAGGALSKPFARTTADDLQAMINVNLHGTANVWQAALPDMKASGWGRMIAIASTAGLRGYPYVSGYCAAKHAVVGLTRSLARELAKTGITVNAICPGFIETPMLERSIQNIVEKTGMSAEAAADSLKADNPQGRFIQVEEVAEAVLYLFSDGAKSVNGHALTLAGGEL</sequence>
<keyword evidence="5" id="KW-1185">Reference proteome</keyword>
<dbReference type="PANTHER" id="PTHR42879:SF2">
    <property type="entry name" value="3-OXOACYL-[ACYL-CARRIER-PROTEIN] REDUCTASE FABG"/>
    <property type="match status" value="1"/>
</dbReference>
<dbReference type="SMART" id="SM00822">
    <property type="entry name" value="PKS_KR"/>
    <property type="match status" value="1"/>
</dbReference>
<dbReference type="PROSITE" id="PS51257">
    <property type="entry name" value="PROKAR_LIPOPROTEIN"/>
    <property type="match status" value="1"/>
</dbReference>
<dbReference type="RefSeq" id="WP_248152291.1">
    <property type="nucleotide sequence ID" value="NZ_JALNMJ010000003.1"/>
</dbReference>
<evidence type="ECO:0000256" key="1">
    <source>
        <dbReference type="ARBA" id="ARBA00006484"/>
    </source>
</evidence>
<evidence type="ECO:0000256" key="2">
    <source>
        <dbReference type="RuleBase" id="RU000363"/>
    </source>
</evidence>
<proteinExistence type="inferred from homology"/>
<comment type="similarity">
    <text evidence="1 2">Belongs to the short-chain dehydrogenases/reductases (SDR) family.</text>
</comment>
<accession>A0ABT0GQS3</accession>
<dbReference type="InterPro" id="IPR020904">
    <property type="entry name" value="Sc_DH/Rdtase_CS"/>
</dbReference>
<comment type="caution">
    <text evidence="4">The sequence shown here is derived from an EMBL/GenBank/DDBJ whole genome shotgun (WGS) entry which is preliminary data.</text>
</comment>
<dbReference type="InterPro" id="IPR002347">
    <property type="entry name" value="SDR_fam"/>
</dbReference>
<evidence type="ECO:0000313" key="4">
    <source>
        <dbReference type="EMBL" id="MCK7611774.1"/>
    </source>
</evidence>
<evidence type="ECO:0000259" key="3">
    <source>
        <dbReference type="SMART" id="SM00822"/>
    </source>
</evidence>
<dbReference type="InterPro" id="IPR036291">
    <property type="entry name" value="NAD(P)-bd_dom_sf"/>
</dbReference>
<evidence type="ECO:0000313" key="5">
    <source>
        <dbReference type="Proteomes" id="UP001431221"/>
    </source>
</evidence>
<dbReference type="EMBL" id="JALNMJ010000003">
    <property type="protein sequence ID" value="MCK7611774.1"/>
    <property type="molecule type" value="Genomic_DNA"/>
</dbReference>
<dbReference type="SUPFAM" id="SSF51735">
    <property type="entry name" value="NAD(P)-binding Rossmann-fold domains"/>
    <property type="match status" value="1"/>
</dbReference>
<name>A0ABT0GQS3_9HYPH</name>
<dbReference type="Gene3D" id="3.40.50.720">
    <property type="entry name" value="NAD(P)-binding Rossmann-like Domain"/>
    <property type="match status" value="1"/>
</dbReference>
<gene>
    <name evidence="4" type="ORF">M0H32_06360</name>
</gene>
<dbReference type="Proteomes" id="UP001431221">
    <property type="component" value="Unassembled WGS sequence"/>
</dbReference>
<dbReference type="PRINTS" id="PR00081">
    <property type="entry name" value="GDHRDH"/>
</dbReference>
<organism evidence="4 5">
    <name type="scientific">Roseibium sediminicola</name>
    <dbReference type="NCBI Taxonomy" id="2933272"/>
    <lineage>
        <taxon>Bacteria</taxon>
        <taxon>Pseudomonadati</taxon>
        <taxon>Pseudomonadota</taxon>
        <taxon>Alphaproteobacteria</taxon>
        <taxon>Hyphomicrobiales</taxon>
        <taxon>Stappiaceae</taxon>
        <taxon>Roseibium</taxon>
    </lineage>
</organism>
<dbReference type="PROSITE" id="PS00061">
    <property type="entry name" value="ADH_SHORT"/>
    <property type="match status" value="1"/>
</dbReference>
<dbReference type="CDD" id="cd05233">
    <property type="entry name" value="SDR_c"/>
    <property type="match status" value="1"/>
</dbReference>
<dbReference type="PRINTS" id="PR00080">
    <property type="entry name" value="SDRFAMILY"/>
</dbReference>
<dbReference type="Pfam" id="PF00106">
    <property type="entry name" value="adh_short"/>
    <property type="match status" value="1"/>
</dbReference>